<feature type="domain" description="MoaF C-terminal" evidence="2">
    <location>
        <begin position="157"/>
        <end position="267"/>
    </location>
</feature>
<organism evidence="3 4">
    <name type="scientific">Zoogloea dura</name>
    <dbReference type="NCBI Taxonomy" id="2728840"/>
    <lineage>
        <taxon>Bacteria</taxon>
        <taxon>Pseudomonadati</taxon>
        <taxon>Pseudomonadota</taxon>
        <taxon>Betaproteobacteria</taxon>
        <taxon>Rhodocyclales</taxon>
        <taxon>Zoogloeaceae</taxon>
        <taxon>Zoogloea</taxon>
    </lineage>
</organism>
<comment type="caution">
    <text evidence="3">The sequence shown here is derived from an EMBL/GenBank/DDBJ whole genome shotgun (WGS) entry which is preliminary data.</text>
</comment>
<protein>
    <submittedName>
        <fullName evidence="3">Molybdenum cofactor biosynthesis protein F</fullName>
    </submittedName>
</protein>
<dbReference type="Pfam" id="PF10703">
    <property type="entry name" value="MoaF"/>
    <property type="match status" value="1"/>
</dbReference>
<dbReference type="AlphaFoldDB" id="A0A848GFG4"/>
<name>A0A848GFG4_9RHOO</name>
<proteinExistence type="predicted"/>
<evidence type="ECO:0000313" key="4">
    <source>
        <dbReference type="Proteomes" id="UP000580043"/>
    </source>
</evidence>
<dbReference type="RefSeq" id="WP_169148623.1">
    <property type="nucleotide sequence ID" value="NZ_JABBGA010000054.1"/>
</dbReference>
<feature type="domain" description="Molybdenum cofactor biosynthesis protein F N-terminal" evidence="1">
    <location>
        <begin position="3"/>
        <end position="115"/>
    </location>
</feature>
<keyword evidence="4" id="KW-1185">Reference proteome</keyword>
<dbReference type="InterPro" id="IPR012674">
    <property type="entry name" value="Calycin"/>
</dbReference>
<evidence type="ECO:0000259" key="2">
    <source>
        <dbReference type="Pfam" id="PF17409"/>
    </source>
</evidence>
<dbReference type="InterPro" id="IPR024724">
    <property type="entry name" value="MoaF_N"/>
</dbReference>
<dbReference type="InterPro" id="IPR035348">
    <property type="entry name" value="MoaF_C"/>
</dbReference>
<dbReference type="Proteomes" id="UP000580043">
    <property type="component" value="Unassembled WGS sequence"/>
</dbReference>
<evidence type="ECO:0000313" key="3">
    <source>
        <dbReference type="EMBL" id="NML29133.1"/>
    </source>
</evidence>
<sequence>MTQDWIPVGALGDAFAPDNNTLPPVADLSGKEICLHFENGWIIRHHFLSEDRLTWEVLRGEANPGLDTDNYVATCPRPGIYLVDFVKHCEAATSVSLVLDLENGVFIAVIGTLPDREEASLSMLERIDRKLELTGVRSSFLRGTLDRDFSPAAPLPQQTRDLIGKRIEYRYNRQENYEHIYLNDRSYSWHCLEGSERGLCDTDTCHYYKIGNGLYLFVWREKIVPTLGLICIDLHAMKTTGKILGYEQHDFRSIRNFGVGAFARIVGSIAHHGTESQA</sequence>
<reference evidence="3 4" key="1">
    <citation type="submission" date="2020-04" db="EMBL/GenBank/DDBJ databases">
        <title>Zoogloea sp. G-4-1-14 isolated from soil.</title>
        <authorList>
            <person name="Dahal R.H."/>
        </authorList>
    </citation>
    <scope>NUCLEOTIDE SEQUENCE [LARGE SCALE GENOMIC DNA]</scope>
    <source>
        <strain evidence="3 4">G-4-1-14</strain>
    </source>
</reference>
<accession>A0A848GFG4</accession>
<dbReference type="EMBL" id="JABBGA010000054">
    <property type="protein sequence ID" value="NML29133.1"/>
    <property type="molecule type" value="Genomic_DNA"/>
</dbReference>
<dbReference type="Gene3D" id="2.40.128.20">
    <property type="match status" value="2"/>
</dbReference>
<gene>
    <name evidence="3" type="ORF">HHL15_25650</name>
</gene>
<evidence type="ECO:0000259" key="1">
    <source>
        <dbReference type="Pfam" id="PF10703"/>
    </source>
</evidence>
<dbReference type="Pfam" id="PF17409">
    <property type="entry name" value="MoaF_C"/>
    <property type="match status" value="1"/>
</dbReference>